<gene>
    <name evidence="2" type="ORF">EDB81DRAFT_921447</name>
</gene>
<organism evidence="2 3">
    <name type="scientific">Dactylonectria macrodidyma</name>
    <dbReference type="NCBI Taxonomy" id="307937"/>
    <lineage>
        <taxon>Eukaryota</taxon>
        <taxon>Fungi</taxon>
        <taxon>Dikarya</taxon>
        <taxon>Ascomycota</taxon>
        <taxon>Pezizomycotina</taxon>
        <taxon>Sordariomycetes</taxon>
        <taxon>Hypocreomycetidae</taxon>
        <taxon>Hypocreales</taxon>
        <taxon>Nectriaceae</taxon>
        <taxon>Dactylonectria</taxon>
    </lineage>
</organism>
<reference evidence="2" key="1">
    <citation type="journal article" date="2021" name="Nat. Commun.">
        <title>Genetic determinants of endophytism in the Arabidopsis root mycobiome.</title>
        <authorList>
            <person name="Mesny F."/>
            <person name="Miyauchi S."/>
            <person name="Thiergart T."/>
            <person name="Pickel B."/>
            <person name="Atanasova L."/>
            <person name="Karlsson M."/>
            <person name="Huettel B."/>
            <person name="Barry K.W."/>
            <person name="Haridas S."/>
            <person name="Chen C."/>
            <person name="Bauer D."/>
            <person name="Andreopoulos W."/>
            <person name="Pangilinan J."/>
            <person name="LaButti K."/>
            <person name="Riley R."/>
            <person name="Lipzen A."/>
            <person name="Clum A."/>
            <person name="Drula E."/>
            <person name="Henrissat B."/>
            <person name="Kohler A."/>
            <person name="Grigoriev I.V."/>
            <person name="Martin F.M."/>
            <person name="Hacquard S."/>
        </authorList>
    </citation>
    <scope>NUCLEOTIDE SEQUENCE</scope>
    <source>
        <strain evidence="2">MPI-CAGE-AT-0147</strain>
    </source>
</reference>
<dbReference type="EMBL" id="JAGMUV010000034">
    <property type="protein sequence ID" value="KAH7113569.1"/>
    <property type="molecule type" value="Genomic_DNA"/>
</dbReference>
<feature type="compositionally biased region" description="Low complexity" evidence="1">
    <location>
        <begin position="79"/>
        <end position="103"/>
    </location>
</feature>
<dbReference type="Proteomes" id="UP000738349">
    <property type="component" value="Unassembled WGS sequence"/>
</dbReference>
<proteinExistence type="predicted"/>
<name>A0A9P9IBF2_9HYPO</name>
<sequence length="600" mass="69315">MADIISKLPAEILQMIIENVEWHPYLLHELPLLCPSPSSLKHIKHLHFQADFDSPTCSRCPHNGLDNENGFDNTRESDGSSNESDGSSNESDGSSNESDGSSSESDDYEWGFGRHHHPRDFDHLTFATEMIINRFYDNQLETFSWDLGTCIPEGILGPEGIVNKRQKSLRAISITTDRRCWRRLASPKSRQGSIIDLDGFRKLTSLRWRTPKESDLRTLSSTVKNNRRHLQKLELEFADWTFRVGPIALLQQLPTNDCPFLREFLHISPDPSLPVFPQLRELSLSNTVIGPELAKALNFEILMSLRLRQCHGWNRFIGKVIELKITPRIRTFEIYERTIRNLKPDHYREKQQTIKDFLGSFSGLTRLYLRLADPWLPEAGFWAKVGGHRNTLRRCILDQLWATGSEHRGVLQRGFHQIEKFPSSNPLNMLNTECLGFINQPTYLRTMLLPFTSKTCLKVIHIRAGYAERSLLWKMVEEPETQQAEKTPNGCAANLKTLLSNVTHHGFTWGDIRRIREKFQLQEKFCNFIEWAFSPEGIPSLRTIAVGDFSIGCQFLESRFCIHRNEDTTFSVLEERDKRLVYVLENYWDFVQSCPTSCLM</sequence>
<dbReference type="AlphaFoldDB" id="A0A9P9IBF2"/>
<evidence type="ECO:0000256" key="1">
    <source>
        <dbReference type="SAM" id="MobiDB-lite"/>
    </source>
</evidence>
<evidence type="ECO:0000313" key="3">
    <source>
        <dbReference type="Proteomes" id="UP000738349"/>
    </source>
</evidence>
<dbReference type="OrthoDB" id="1720422at2759"/>
<keyword evidence="3" id="KW-1185">Reference proteome</keyword>
<evidence type="ECO:0000313" key="2">
    <source>
        <dbReference type="EMBL" id="KAH7113569.1"/>
    </source>
</evidence>
<protein>
    <submittedName>
        <fullName evidence="2">Uncharacterized protein</fullName>
    </submittedName>
</protein>
<feature type="region of interest" description="Disordered" evidence="1">
    <location>
        <begin position="68"/>
        <end position="109"/>
    </location>
</feature>
<comment type="caution">
    <text evidence="2">The sequence shown here is derived from an EMBL/GenBank/DDBJ whole genome shotgun (WGS) entry which is preliminary data.</text>
</comment>
<accession>A0A9P9IBF2</accession>